<proteinExistence type="predicted"/>
<organism evidence="1 2">
    <name type="scientific">Lottia gigantea</name>
    <name type="common">Giant owl limpet</name>
    <dbReference type="NCBI Taxonomy" id="225164"/>
    <lineage>
        <taxon>Eukaryota</taxon>
        <taxon>Metazoa</taxon>
        <taxon>Spiralia</taxon>
        <taxon>Lophotrochozoa</taxon>
        <taxon>Mollusca</taxon>
        <taxon>Gastropoda</taxon>
        <taxon>Patellogastropoda</taxon>
        <taxon>Lottioidea</taxon>
        <taxon>Lottiidae</taxon>
        <taxon>Lottia</taxon>
    </lineage>
</organism>
<dbReference type="InterPro" id="IPR012677">
    <property type="entry name" value="Nucleotide-bd_a/b_plait_sf"/>
</dbReference>
<name>V4AVA5_LOTGI</name>
<dbReference type="KEGG" id="lgi:LOTGIDRAFT_157443"/>
<dbReference type="PANTHER" id="PTHR35968:SF1">
    <property type="entry name" value="TESTIS EXPRESSED PROTEIN 56"/>
    <property type="match status" value="1"/>
</dbReference>
<dbReference type="Proteomes" id="UP000030746">
    <property type="component" value="Unassembled WGS sequence"/>
</dbReference>
<gene>
    <name evidence="1" type="ORF">LOTGIDRAFT_157443</name>
</gene>
<evidence type="ECO:0008006" key="3">
    <source>
        <dbReference type="Google" id="ProtNLM"/>
    </source>
</evidence>
<dbReference type="Pfam" id="PF15023">
    <property type="entry name" value="DUF4523"/>
    <property type="match status" value="1"/>
</dbReference>
<evidence type="ECO:0000313" key="2">
    <source>
        <dbReference type="Proteomes" id="UP000030746"/>
    </source>
</evidence>
<dbReference type="CTD" id="20237366"/>
<dbReference type="SUPFAM" id="SSF54928">
    <property type="entry name" value="RNA-binding domain, RBD"/>
    <property type="match status" value="1"/>
</dbReference>
<dbReference type="RefSeq" id="XP_009047902.1">
    <property type="nucleotide sequence ID" value="XM_009049654.1"/>
</dbReference>
<dbReference type="HOGENOM" id="CLU_1108150_0_0_1"/>
<dbReference type="GO" id="GO:0003676">
    <property type="term" value="F:nucleic acid binding"/>
    <property type="evidence" value="ECO:0007669"/>
    <property type="project" value="InterPro"/>
</dbReference>
<dbReference type="OrthoDB" id="6077037at2759"/>
<dbReference type="InterPro" id="IPR035979">
    <property type="entry name" value="RBD_domain_sf"/>
</dbReference>
<dbReference type="PANTHER" id="PTHR35968">
    <property type="entry name" value="CHROMOSOME 6 C6ORF201 HOMOLOG"/>
    <property type="match status" value="1"/>
</dbReference>
<dbReference type="OMA" id="CEMKLPR"/>
<accession>V4AVA5</accession>
<reference evidence="1 2" key="1">
    <citation type="journal article" date="2013" name="Nature">
        <title>Insights into bilaterian evolution from three spiralian genomes.</title>
        <authorList>
            <person name="Simakov O."/>
            <person name="Marletaz F."/>
            <person name="Cho S.J."/>
            <person name="Edsinger-Gonzales E."/>
            <person name="Havlak P."/>
            <person name="Hellsten U."/>
            <person name="Kuo D.H."/>
            <person name="Larsson T."/>
            <person name="Lv J."/>
            <person name="Arendt D."/>
            <person name="Savage R."/>
            <person name="Osoegawa K."/>
            <person name="de Jong P."/>
            <person name="Grimwood J."/>
            <person name="Chapman J.A."/>
            <person name="Shapiro H."/>
            <person name="Aerts A."/>
            <person name="Otillar R.P."/>
            <person name="Terry A.Y."/>
            <person name="Boore J.L."/>
            <person name="Grigoriev I.V."/>
            <person name="Lindberg D.R."/>
            <person name="Seaver E.C."/>
            <person name="Weisblat D.A."/>
            <person name="Putnam N.H."/>
            <person name="Rokhsar D.S."/>
        </authorList>
    </citation>
    <scope>NUCLEOTIDE SEQUENCE [LARGE SCALE GENOMIC DNA]</scope>
</reference>
<dbReference type="GeneID" id="20237366"/>
<sequence length="251" mass="29112">MASMVLGTKVAKEYPFRIDVQRTPCQVYRMSKVRTRNMQRDKGVHSIFCRLCHLEKKAEIPQKQKNKLTPFELNVPGTCKTSNSDPLRCRCDKNSLDVLRQVHNESPAKNTGRTLPSRFTQDRFMNEVLSNFLINETAQMPLSTLIIRWKLGRTIPSYDKEDLLGLLSCYGDVYTVYKQSPNSAIIIFRDITSACRVMQAKHLGEPRNKIHCVWYHKFMNNKAFYSTSQGLKVRSDPFIQMHNNSILKRYA</sequence>
<dbReference type="Gene3D" id="3.30.70.330">
    <property type="match status" value="1"/>
</dbReference>
<dbReference type="InterPro" id="IPR027827">
    <property type="entry name" value="Tex56"/>
</dbReference>
<keyword evidence="2" id="KW-1185">Reference proteome</keyword>
<dbReference type="EMBL" id="KB200521">
    <property type="protein sequence ID" value="ESP01268.1"/>
    <property type="molecule type" value="Genomic_DNA"/>
</dbReference>
<evidence type="ECO:0000313" key="1">
    <source>
        <dbReference type="EMBL" id="ESP01268.1"/>
    </source>
</evidence>
<protein>
    <recommendedName>
        <fullName evidence="3">RRM domain-containing protein</fullName>
    </recommendedName>
</protein>
<dbReference type="AlphaFoldDB" id="V4AVA5"/>